<evidence type="ECO:0000313" key="2">
    <source>
        <dbReference type="Proteomes" id="UP001157974"/>
    </source>
</evidence>
<comment type="caution">
    <text evidence="1">The sequence shown here is derived from an EMBL/GenBank/DDBJ whole genome shotgun (WGS) entry which is preliminary data.</text>
</comment>
<reference evidence="1 2" key="1">
    <citation type="journal article" date="2023" name="Nat. Commun.">
        <title>Origin of minicircular mitochondrial genomes in red algae.</title>
        <authorList>
            <person name="Lee Y."/>
            <person name="Cho C.H."/>
            <person name="Lee Y.M."/>
            <person name="Park S.I."/>
            <person name="Yang J.H."/>
            <person name="West J.A."/>
            <person name="Bhattacharya D."/>
            <person name="Yoon H.S."/>
        </authorList>
    </citation>
    <scope>NUCLEOTIDE SEQUENCE [LARGE SCALE GENOMIC DNA]</scope>
    <source>
        <strain evidence="1 2">CCMP1338</strain>
        <tissue evidence="1">Whole cell</tissue>
    </source>
</reference>
<sequence length="124" mass="14316">MSFGPFRATIQAMQRNRKADSAVKVHTGLTKAGKRNTKQRMAIVYKNMRILNQGKDALEHLNTEVAKMEGKKRKDYVVSSSYNRFMRITNMAGRKVHLGDNTYPGVYRFKKRPPDFSEYKPDEA</sequence>
<evidence type="ECO:0000313" key="1">
    <source>
        <dbReference type="EMBL" id="KAJ8905945.1"/>
    </source>
</evidence>
<proteinExistence type="predicted"/>
<accession>A0AAV8UTR1</accession>
<gene>
    <name evidence="1" type="ORF">NDN08_002446</name>
</gene>
<protein>
    <submittedName>
        <fullName evidence="1">Uncharacterized protein</fullName>
    </submittedName>
</protein>
<name>A0AAV8UTR1_9RHOD</name>
<organism evidence="1 2">
    <name type="scientific">Rhodosorus marinus</name>
    <dbReference type="NCBI Taxonomy" id="101924"/>
    <lineage>
        <taxon>Eukaryota</taxon>
        <taxon>Rhodophyta</taxon>
        <taxon>Stylonematophyceae</taxon>
        <taxon>Stylonematales</taxon>
        <taxon>Stylonemataceae</taxon>
        <taxon>Rhodosorus</taxon>
    </lineage>
</organism>
<dbReference type="AlphaFoldDB" id="A0AAV8UTR1"/>
<dbReference type="Proteomes" id="UP001157974">
    <property type="component" value="Unassembled WGS sequence"/>
</dbReference>
<dbReference type="EMBL" id="JAMWBK010000004">
    <property type="protein sequence ID" value="KAJ8905945.1"/>
    <property type="molecule type" value="Genomic_DNA"/>
</dbReference>
<keyword evidence="2" id="KW-1185">Reference proteome</keyword>